<dbReference type="KEGG" id="sry:M621_07845"/>
<proteinExistence type="predicted"/>
<reference evidence="1 2" key="1">
    <citation type="journal article" date="2013" name="Genome Announc.">
        <title>Genome Sequence of Serratia plymuthica Strain S13, an Endophyte with Germination- and Plant-Growth-Promoting Activity from the Flower of Styrian Oil Pumpkin.</title>
        <authorList>
            <person name="Muller H."/>
            <person name="Furnkranz M."/>
            <person name="Grube M."/>
            <person name="Berg G."/>
        </authorList>
    </citation>
    <scope>NUCLEOTIDE SEQUENCE [LARGE SCALE GENOMIC DNA]</scope>
    <source>
        <strain evidence="1">S13</strain>
    </source>
</reference>
<dbReference type="PATRIC" id="fig|1348660.3.peg.1512"/>
<protein>
    <submittedName>
        <fullName evidence="1">Uncharacterized protein</fullName>
    </submittedName>
</protein>
<evidence type="ECO:0000313" key="1">
    <source>
        <dbReference type="EMBL" id="AGP46904.1"/>
    </source>
</evidence>
<dbReference type="AlphaFoldDB" id="S4YQ44"/>
<accession>S4YQ44</accession>
<gene>
    <name evidence="1" type="ORF">M621_07845</name>
</gene>
<name>S4YQ44_SERPL</name>
<evidence type="ECO:0000313" key="2">
    <source>
        <dbReference type="Proteomes" id="UP000014900"/>
    </source>
</evidence>
<dbReference type="EMBL" id="CP006566">
    <property type="protein sequence ID" value="AGP46904.1"/>
    <property type="molecule type" value="Genomic_DNA"/>
</dbReference>
<dbReference type="eggNOG" id="ENOG5033GGA">
    <property type="taxonomic scope" value="Bacteria"/>
</dbReference>
<sequence length="146" mass="16408">MRVGFMKRIFIVATLFFTALCPLYGYANENHYETIEANLSQVGYFSLGMNGFAGKISEGEVAVIDILKSKNATDIFLRTANNPKATPESKLYAACGLKQLGKLNNNDVKSIFEKEWNDDVSVLKADILRKEKFKHLYFGILNHGCM</sequence>
<dbReference type="HOGENOM" id="CLU_151977_0_0_6"/>
<dbReference type="NCBIfam" id="NF041432">
    <property type="entry name" value="MchS3"/>
    <property type="match status" value="1"/>
</dbReference>
<dbReference type="Proteomes" id="UP000014900">
    <property type="component" value="Chromosome"/>
</dbReference>
<organism evidence="1 2">
    <name type="scientific">Serratia plymuthica S13</name>
    <dbReference type="NCBI Taxonomy" id="1348660"/>
    <lineage>
        <taxon>Bacteria</taxon>
        <taxon>Pseudomonadati</taxon>
        <taxon>Pseudomonadota</taxon>
        <taxon>Gammaproteobacteria</taxon>
        <taxon>Enterobacterales</taxon>
        <taxon>Yersiniaceae</taxon>
        <taxon>Serratia</taxon>
    </lineage>
</organism>